<dbReference type="InterPro" id="IPR003594">
    <property type="entry name" value="HATPase_dom"/>
</dbReference>
<dbReference type="SMART" id="SM00448">
    <property type="entry name" value="REC"/>
    <property type="match status" value="1"/>
</dbReference>
<evidence type="ECO:0000259" key="10">
    <source>
        <dbReference type="PROSITE" id="PS50109"/>
    </source>
</evidence>
<evidence type="ECO:0000259" key="11">
    <source>
        <dbReference type="PROSITE" id="PS50110"/>
    </source>
</evidence>
<evidence type="ECO:0000256" key="3">
    <source>
        <dbReference type="ARBA" id="ARBA00022553"/>
    </source>
</evidence>
<accession>A0ABT2LTJ4</accession>
<dbReference type="InterPro" id="IPR011006">
    <property type="entry name" value="CheY-like_superfamily"/>
</dbReference>
<evidence type="ECO:0000256" key="7">
    <source>
        <dbReference type="ARBA" id="ARBA00022840"/>
    </source>
</evidence>
<keyword evidence="13" id="KW-1185">Reference proteome</keyword>
<keyword evidence="9" id="KW-0175">Coiled coil</keyword>
<comment type="catalytic activity">
    <reaction evidence="1">
        <text>ATP + protein L-histidine = ADP + protein N-phospho-L-histidine.</text>
        <dbReference type="EC" id="2.7.13.3"/>
    </reaction>
</comment>
<reference evidence="12 13" key="1">
    <citation type="submission" date="2022-09" db="EMBL/GenBank/DDBJ databases">
        <title>Chelativorans salina sp. nov., a novel slightly halophilic bacterium isolated from a saline lake sediment enrichment.</title>
        <authorList>
            <person name="Gao L."/>
            <person name="Fang B.-Z."/>
            <person name="Li W.-J."/>
        </authorList>
    </citation>
    <scope>NUCLEOTIDE SEQUENCE [LARGE SCALE GENOMIC DNA]</scope>
    <source>
        <strain evidence="12 13">EGI FJ00035</strain>
    </source>
</reference>
<dbReference type="SUPFAM" id="SSF55874">
    <property type="entry name" value="ATPase domain of HSP90 chaperone/DNA topoisomerase II/histidine kinase"/>
    <property type="match status" value="1"/>
</dbReference>
<sequence length="358" mass="38037">MTASDPIHLLYIDDDPALASLVRRHFERQGYAVETAVSGEEGLACLKAARFDVIALDHYMPGRDGLETLAAIQAEPDPPPVVYVTGSEEGRVAIAALKAGAADYVIKDLGSDFLPLLQAAIEGAMAEARLKREKEAAEAEVRAARDRFEALAVERAMLLREVNHRVGNSLQLVCSFLHMQLSSIGEPEAGAALTAAHGRVLAVAQIHKRLYTSDDVRSVSLDQYLRSLVTDIEASSAGAAGGWLALAADPVDIDPDRGVAVGVIVTELILNAVKYAYPGGTGPVRIFLREEEGRIRLSVEDDGVGATPPSLDSTGIGHLIIDAMAERLGASTVYDGAHRGTRVVLEFSSASAPVRQAL</sequence>
<gene>
    <name evidence="12" type="ORF">N5A92_22805</name>
</gene>
<feature type="coiled-coil region" evidence="9">
    <location>
        <begin position="127"/>
        <end position="154"/>
    </location>
</feature>
<dbReference type="PANTHER" id="PTHR41523:SF8">
    <property type="entry name" value="ETHYLENE RESPONSE SENSOR PROTEIN"/>
    <property type="match status" value="1"/>
</dbReference>
<evidence type="ECO:0000256" key="2">
    <source>
        <dbReference type="ARBA" id="ARBA00012438"/>
    </source>
</evidence>
<dbReference type="Pfam" id="PF00072">
    <property type="entry name" value="Response_reg"/>
    <property type="match status" value="1"/>
</dbReference>
<evidence type="ECO:0000256" key="4">
    <source>
        <dbReference type="ARBA" id="ARBA00022679"/>
    </source>
</evidence>
<dbReference type="EC" id="2.7.13.3" evidence="2"/>
<dbReference type="RefSeq" id="WP_260906561.1">
    <property type="nucleotide sequence ID" value="NZ_JAOCZP010000009.1"/>
</dbReference>
<dbReference type="EMBL" id="JAOCZP010000009">
    <property type="protein sequence ID" value="MCT7377857.1"/>
    <property type="molecule type" value="Genomic_DNA"/>
</dbReference>
<dbReference type="PROSITE" id="PS50109">
    <property type="entry name" value="HIS_KIN"/>
    <property type="match status" value="1"/>
</dbReference>
<name>A0ABT2LTJ4_9HYPH</name>
<evidence type="ECO:0000256" key="5">
    <source>
        <dbReference type="ARBA" id="ARBA00022741"/>
    </source>
</evidence>
<keyword evidence="4" id="KW-0808">Transferase</keyword>
<dbReference type="SMART" id="SM00387">
    <property type="entry name" value="HATPase_c"/>
    <property type="match status" value="1"/>
</dbReference>
<dbReference type="PANTHER" id="PTHR41523">
    <property type="entry name" value="TWO-COMPONENT SYSTEM SENSOR PROTEIN"/>
    <property type="match status" value="1"/>
</dbReference>
<evidence type="ECO:0000313" key="12">
    <source>
        <dbReference type="EMBL" id="MCT7377857.1"/>
    </source>
</evidence>
<dbReference type="Proteomes" id="UP001320831">
    <property type="component" value="Unassembled WGS sequence"/>
</dbReference>
<organism evidence="12 13">
    <name type="scientific">Chelativorans salis</name>
    <dbReference type="NCBI Taxonomy" id="2978478"/>
    <lineage>
        <taxon>Bacteria</taxon>
        <taxon>Pseudomonadati</taxon>
        <taxon>Pseudomonadota</taxon>
        <taxon>Alphaproteobacteria</taxon>
        <taxon>Hyphomicrobiales</taxon>
        <taxon>Phyllobacteriaceae</taxon>
        <taxon>Chelativorans</taxon>
    </lineage>
</organism>
<evidence type="ECO:0000313" key="13">
    <source>
        <dbReference type="Proteomes" id="UP001320831"/>
    </source>
</evidence>
<keyword evidence="3 8" id="KW-0597">Phosphoprotein</keyword>
<dbReference type="InterPro" id="IPR036890">
    <property type="entry name" value="HATPase_C_sf"/>
</dbReference>
<evidence type="ECO:0000256" key="1">
    <source>
        <dbReference type="ARBA" id="ARBA00000085"/>
    </source>
</evidence>
<evidence type="ECO:0000256" key="8">
    <source>
        <dbReference type="PROSITE-ProRule" id="PRU00169"/>
    </source>
</evidence>
<dbReference type="Pfam" id="PF13581">
    <property type="entry name" value="HATPase_c_2"/>
    <property type="match status" value="1"/>
</dbReference>
<dbReference type="Pfam" id="PF07568">
    <property type="entry name" value="HisKA_2"/>
    <property type="match status" value="1"/>
</dbReference>
<feature type="modified residue" description="4-aspartylphosphate" evidence="8">
    <location>
        <position position="57"/>
    </location>
</feature>
<dbReference type="PROSITE" id="PS50110">
    <property type="entry name" value="RESPONSE_REGULATORY"/>
    <property type="match status" value="1"/>
</dbReference>
<keyword evidence="5" id="KW-0547">Nucleotide-binding</keyword>
<protein>
    <recommendedName>
        <fullName evidence="2">histidine kinase</fullName>
        <ecNumber evidence="2">2.7.13.3</ecNumber>
    </recommendedName>
</protein>
<keyword evidence="7" id="KW-0067">ATP-binding</keyword>
<dbReference type="SUPFAM" id="SSF52172">
    <property type="entry name" value="CheY-like"/>
    <property type="match status" value="1"/>
</dbReference>
<proteinExistence type="predicted"/>
<dbReference type="Gene3D" id="3.40.50.2300">
    <property type="match status" value="1"/>
</dbReference>
<evidence type="ECO:0000256" key="9">
    <source>
        <dbReference type="SAM" id="Coils"/>
    </source>
</evidence>
<keyword evidence="6" id="KW-0418">Kinase</keyword>
<comment type="caution">
    <text evidence="12">The sequence shown here is derived from an EMBL/GenBank/DDBJ whole genome shotgun (WGS) entry which is preliminary data.</text>
</comment>
<feature type="domain" description="Histidine kinase" evidence="10">
    <location>
        <begin position="264"/>
        <end position="351"/>
    </location>
</feature>
<dbReference type="InterPro" id="IPR001789">
    <property type="entry name" value="Sig_transdc_resp-reg_receiver"/>
</dbReference>
<dbReference type="CDD" id="cd00156">
    <property type="entry name" value="REC"/>
    <property type="match status" value="1"/>
</dbReference>
<evidence type="ECO:0000256" key="6">
    <source>
        <dbReference type="ARBA" id="ARBA00022777"/>
    </source>
</evidence>
<dbReference type="Gene3D" id="3.30.565.10">
    <property type="entry name" value="Histidine kinase-like ATPase, C-terminal domain"/>
    <property type="match status" value="1"/>
</dbReference>
<dbReference type="InterPro" id="IPR011495">
    <property type="entry name" value="Sig_transdc_His_kin_sub2_dim/P"/>
</dbReference>
<dbReference type="InterPro" id="IPR005467">
    <property type="entry name" value="His_kinase_dom"/>
</dbReference>
<feature type="domain" description="Response regulatory" evidence="11">
    <location>
        <begin position="8"/>
        <end position="122"/>
    </location>
</feature>